<protein>
    <recommendedName>
        <fullName evidence="2">F-box domain-containing protein</fullName>
    </recommendedName>
</protein>
<evidence type="ECO:0000256" key="1">
    <source>
        <dbReference type="SAM" id="MobiDB-lite"/>
    </source>
</evidence>
<evidence type="ECO:0000313" key="4">
    <source>
        <dbReference type="EnsemblPlants" id="PAC:32960063.CDS.1"/>
    </source>
</evidence>
<reference evidence="3 5" key="1">
    <citation type="journal article" date="2008" name="Science">
        <title>The Physcomitrella genome reveals evolutionary insights into the conquest of land by plants.</title>
        <authorList>
            <person name="Rensing S."/>
            <person name="Lang D."/>
            <person name="Zimmer A."/>
            <person name="Terry A."/>
            <person name="Salamov A."/>
            <person name="Shapiro H."/>
            <person name="Nishiyama T."/>
            <person name="Perroud P.-F."/>
            <person name="Lindquist E."/>
            <person name="Kamisugi Y."/>
            <person name="Tanahashi T."/>
            <person name="Sakakibara K."/>
            <person name="Fujita T."/>
            <person name="Oishi K."/>
            <person name="Shin-I T."/>
            <person name="Kuroki Y."/>
            <person name="Toyoda A."/>
            <person name="Suzuki Y."/>
            <person name="Hashimoto A."/>
            <person name="Yamaguchi K."/>
            <person name="Sugano A."/>
            <person name="Kohara Y."/>
            <person name="Fujiyama A."/>
            <person name="Anterola A."/>
            <person name="Aoki S."/>
            <person name="Ashton N."/>
            <person name="Barbazuk W.B."/>
            <person name="Barker E."/>
            <person name="Bennetzen J."/>
            <person name="Bezanilla M."/>
            <person name="Blankenship R."/>
            <person name="Cho S.H."/>
            <person name="Dutcher S."/>
            <person name="Estelle M."/>
            <person name="Fawcett J.A."/>
            <person name="Gundlach H."/>
            <person name="Hanada K."/>
            <person name="Heyl A."/>
            <person name="Hicks K.A."/>
            <person name="Hugh J."/>
            <person name="Lohr M."/>
            <person name="Mayer K."/>
            <person name="Melkozernov A."/>
            <person name="Murata T."/>
            <person name="Nelson D."/>
            <person name="Pils B."/>
            <person name="Prigge M."/>
            <person name="Reiss B."/>
            <person name="Renner T."/>
            <person name="Rombauts S."/>
            <person name="Rushton P."/>
            <person name="Sanderfoot A."/>
            <person name="Schween G."/>
            <person name="Shiu S.-H."/>
            <person name="Stueber K."/>
            <person name="Theodoulou F.L."/>
            <person name="Tu H."/>
            <person name="Van de Peer Y."/>
            <person name="Verrier P.J."/>
            <person name="Waters E."/>
            <person name="Wood A."/>
            <person name="Yang L."/>
            <person name="Cove D."/>
            <person name="Cuming A."/>
            <person name="Hasebe M."/>
            <person name="Lucas S."/>
            <person name="Mishler D.B."/>
            <person name="Reski R."/>
            <person name="Grigoriev I."/>
            <person name="Quatrano R.S."/>
            <person name="Boore J.L."/>
        </authorList>
    </citation>
    <scope>NUCLEOTIDE SEQUENCE [LARGE SCALE GENOMIC DNA]</scope>
    <source>
        <strain evidence="4 5">cv. Gransden 2004</strain>
    </source>
</reference>
<dbReference type="Pfam" id="PF00646">
    <property type="entry name" value="F-box"/>
    <property type="match status" value="1"/>
</dbReference>
<dbReference type="PROSITE" id="PS50181">
    <property type="entry name" value="FBOX"/>
    <property type="match status" value="1"/>
</dbReference>
<gene>
    <name evidence="4" type="primary">LOC112291591</name>
    <name evidence="3" type="ORF">PHYPA_018445</name>
</gene>
<dbReference type="OMA" id="QNCNVLF"/>
<dbReference type="SMART" id="SM00256">
    <property type="entry name" value="FBOX"/>
    <property type="match status" value="1"/>
</dbReference>
<reference evidence="3 5" key="2">
    <citation type="journal article" date="2018" name="Plant J.">
        <title>The Physcomitrella patens chromosome-scale assembly reveals moss genome structure and evolution.</title>
        <authorList>
            <person name="Lang D."/>
            <person name="Ullrich K.K."/>
            <person name="Murat F."/>
            <person name="Fuchs J."/>
            <person name="Jenkins J."/>
            <person name="Haas F.B."/>
            <person name="Piednoel M."/>
            <person name="Gundlach H."/>
            <person name="Van Bel M."/>
            <person name="Meyberg R."/>
            <person name="Vives C."/>
            <person name="Morata J."/>
            <person name="Symeonidi A."/>
            <person name="Hiss M."/>
            <person name="Muchero W."/>
            <person name="Kamisugi Y."/>
            <person name="Saleh O."/>
            <person name="Blanc G."/>
            <person name="Decker E.L."/>
            <person name="van Gessel N."/>
            <person name="Grimwood J."/>
            <person name="Hayes R.D."/>
            <person name="Graham S.W."/>
            <person name="Gunter L.E."/>
            <person name="McDaniel S.F."/>
            <person name="Hoernstein S.N.W."/>
            <person name="Larsson A."/>
            <person name="Li F.W."/>
            <person name="Perroud P.F."/>
            <person name="Phillips J."/>
            <person name="Ranjan P."/>
            <person name="Rokshar D.S."/>
            <person name="Rothfels C.J."/>
            <person name="Schneider L."/>
            <person name="Shu S."/>
            <person name="Stevenson D.W."/>
            <person name="Thummler F."/>
            <person name="Tillich M."/>
            <person name="Villarreal Aguilar J.C."/>
            <person name="Widiez T."/>
            <person name="Wong G.K."/>
            <person name="Wymore A."/>
            <person name="Zhang Y."/>
            <person name="Zimmer A.D."/>
            <person name="Quatrano R.S."/>
            <person name="Mayer K.F.X."/>
            <person name="Goodstein D."/>
            <person name="Casacuberta J.M."/>
            <person name="Vandepoele K."/>
            <person name="Reski R."/>
            <person name="Cuming A.C."/>
            <person name="Tuskan G.A."/>
            <person name="Maumus F."/>
            <person name="Salse J."/>
            <person name="Schmutz J."/>
            <person name="Rensing S.A."/>
        </authorList>
    </citation>
    <scope>NUCLEOTIDE SEQUENCE [LARGE SCALE GENOMIC DNA]</scope>
    <source>
        <strain evidence="4 5">cv. Gransden 2004</strain>
    </source>
</reference>
<dbReference type="KEGG" id="ppp:112291591"/>
<dbReference type="GeneID" id="112291591"/>
<dbReference type="PANTHER" id="PTHR31370:SF2">
    <property type="entry name" value="OS08G0105100 PROTEIN"/>
    <property type="match status" value="1"/>
</dbReference>
<proteinExistence type="predicted"/>
<reference evidence="4" key="3">
    <citation type="submission" date="2020-12" db="UniProtKB">
        <authorList>
            <consortium name="EnsemblPlants"/>
        </authorList>
    </citation>
    <scope>IDENTIFICATION</scope>
</reference>
<feature type="region of interest" description="Disordered" evidence="1">
    <location>
        <begin position="257"/>
        <end position="281"/>
    </location>
</feature>
<dbReference type="EnsemblPlants" id="Pp3c14_13020V3.1">
    <property type="protein sequence ID" value="PAC:32960063.CDS.1"/>
    <property type="gene ID" value="Pp3c14_13020"/>
</dbReference>
<dbReference type="Proteomes" id="UP000006727">
    <property type="component" value="Chromosome 14"/>
</dbReference>
<keyword evidence="5" id="KW-1185">Reference proteome</keyword>
<evidence type="ECO:0000313" key="3">
    <source>
        <dbReference type="EMBL" id="PNR41042.1"/>
    </source>
</evidence>
<dbReference type="OrthoDB" id="441172at2759"/>
<dbReference type="RefSeq" id="XP_024394978.1">
    <property type="nucleotide sequence ID" value="XM_024539210.2"/>
</dbReference>
<dbReference type="PANTHER" id="PTHR31370">
    <property type="entry name" value="F-BOX PROTEIN FAMILY-LIKE"/>
    <property type="match status" value="1"/>
</dbReference>
<sequence length="641" mass="70991">MARPSSSSSSLHDLPDDVLVLVSACIDYRDLLHLSFTCKKLHELCTSSNKLWMPHCRMAMLPSQPPQDLLPHWRSAVESAKALLRFLIAVKPLIGIWVHQNPELGNLVYVTWGFVSVVACRIIPQELGPQGFDSGLLWAPVFEILANRDGTLVFFLHGRERDRNFLYPGRFKASSRKPNVLLLEAEPLLKTIHLRESPSFDSTGEDSGGEDQVTIFCKGSMGKKKAVVAADPVPFHRLAFGDRRRLLEELAPQVRVPIPPQATSGPAFLSSQERKPSLATDDGFQRQIGLMSERRIAMLRTYANSTEPGSPYRGVDSATLVRSMCAAAESLDAIAKTSSTSDKPASTVQNRVNANCASPSSGPQSDGSLKKMGFARFLRSKLKQIVGKNGIQDSSRVNSPSASEMKRLQLQEFLKQEKAVGLRLQATSWRLSFYRAWPIMHDNRFALYKIPVQKQSEGREHAGLWGGTFGWPLGRPTQEKLGVPLFFLLLSYDENEEGLHLIATKILEGTHYVLHPNGSAMFTAKINEPSSEEFPFDMKSEGCALDIVKTSQGEGIANGYGFRYPGSKPGDLFEFHNGALAFVWRESQAVLSLQRMDLQSLLEKGEKVTALPPISNFAYLTKSYSNVFAGYCGPMATAERK</sequence>
<feature type="domain" description="F-box" evidence="2">
    <location>
        <begin position="8"/>
        <end position="55"/>
    </location>
</feature>
<dbReference type="SUPFAM" id="SSF81383">
    <property type="entry name" value="F-box domain"/>
    <property type="match status" value="1"/>
</dbReference>
<dbReference type="EMBL" id="ABEU02000014">
    <property type="protein sequence ID" value="PNR41042.1"/>
    <property type="molecule type" value="Genomic_DNA"/>
</dbReference>
<name>A0A2K1JHK9_PHYPA</name>
<dbReference type="PaxDb" id="3218-PP1S36_139V6.1"/>
<dbReference type="InterPro" id="IPR040275">
    <property type="entry name" value="At5g39450-like"/>
</dbReference>
<dbReference type="Gramene" id="Pp3c14_13020V3.3">
    <property type="protein sequence ID" value="PAC:32960064.CDS.1"/>
    <property type="gene ID" value="Pp3c14_13020"/>
</dbReference>
<dbReference type="InterPro" id="IPR001810">
    <property type="entry name" value="F-box_dom"/>
</dbReference>
<dbReference type="InterPro" id="IPR036047">
    <property type="entry name" value="F-box-like_dom_sf"/>
</dbReference>
<dbReference type="AlphaFoldDB" id="A0A2K1JHK9"/>
<evidence type="ECO:0000259" key="2">
    <source>
        <dbReference type="PROSITE" id="PS50181"/>
    </source>
</evidence>
<organism evidence="3">
    <name type="scientific">Physcomitrium patens</name>
    <name type="common">Spreading-leaved earth moss</name>
    <name type="synonym">Physcomitrella patens</name>
    <dbReference type="NCBI Taxonomy" id="3218"/>
    <lineage>
        <taxon>Eukaryota</taxon>
        <taxon>Viridiplantae</taxon>
        <taxon>Streptophyta</taxon>
        <taxon>Embryophyta</taxon>
        <taxon>Bryophyta</taxon>
        <taxon>Bryophytina</taxon>
        <taxon>Bryopsida</taxon>
        <taxon>Funariidae</taxon>
        <taxon>Funariales</taxon>
        <taxon>Funariaceae</taxon>
        <taxon>Physcomitrium</taxon>
    </lineage>
</organism>
<dbReference type="FunCoup" id="A0A2K1JHK9">
    <property type="interactions" value="995"/>
</dbReference>
<accession>A0A2K1JHK9</accession>
<dbReference type="Gramene" id="Pp3c14_13020V3.1">
    <property type="protein sequence ID" value="PAC:32960063.CDS.1"/>
    <property type="gene ID" value="Pp3c14_13020"/>
</dbReference>
<dbReference type="EnsemblPlants" id="Pp3c14_13020V3.3">
    <property type="protein sequence ID" value="PAC:32960064.CDS.1"/>
    <property type="gene ID" value="Pp3c14_13020"/>
</dbReference>
<evidence type="ECO:0000313" key="5">
    <source>
        <dbReference type="Proteomes" id="UP000006727"/>
    </source>
</evidence>
<dbReference type="Gene3D" id="1.20.1280.50">
    <property type="match status" value="1"/>
</dbReference>